<evidence type="ECO:0000256" key="1">
    <source>
        <dbReference type="SAM" id="MobiDB-lite"/>
    </source>
</evidence>
<feature type="signal peptide" evidence="2">
    <location>
        <begin position="1"/>
        <end position="19"/>
    </location>
</feature>
<proteinExistence type="predicted"/>
<reference evidence="3 4" key="1">
    <citation type="submission" date="2024-04" db="EMBL/GenBank/DDBJ databases">
        <title>Phyllosticta paracitricarpa is synonymous to the EU quarantine fungus P. citricarpa based on phylogenomic analyses.</title>
        <authorList>
            <consortium name="Lawrence Berkeley National Laboratory"/>
            <person name="Van Ingen-Buijs V.A."/>
            <person name="Van Westerhoven A.C."/>
            <person name="Haridas S."/>
            <person name="Skiadas P."/>
            <person name="Martin F."/>
            <person name="Groenewald J.Z."/>
            <person name="Crous P.W."/>
            <person name="Seidl M.F."/>
        </authorList>
    </citation>
    <scope>NUCLEOTIDE SEQUENCE [LARGE SCALE GENOMIC DNA]</scope>
    <source>
        <strain evidence="3 4">CBS 123374</strain>
    </source>
</reference>
<organism evidence="3 4">
    <name type="scientific">Phyllosticta capitalensis</name>
    <dbReference type="NCBI Taxonomy" id="121624"/>
    <lineage>
        <taxon>Eukaryota</taxon>
        <taxon>Fungi</taxon>
        <taxon>Dikarya</taxon>
        <taxon>Ascomycota</taxon>
        <taxon>Pezizomycotina</taxon>
        <taxon>Dothideomycetes</taxon>
        <taxon>Dothideomycetes incertae sedis</taxon>
        <taxon>Botryosphaeriales</taxon>
        <taxon>Phyllostictaceae</taxon>
        <taxon>Phyllosticta</taxon>
    </lineage>
</organism>
<accession>A0ABR1YMA4</accession>
<dbReference type="Proteomes" id="UP001492380">
    <property type="component" value="Unassembled WGS sequence"/>
</dbReference>
<dbReference type="PANTHER" id="PTHR36578">
    <property type="entry name" value="CHROMOSOME 15, WHOLE GENOME SHOTGUN SEQUENCE"/>
    <property type="match status" value="1"/>
</dbReference>
<sequence length="984" mass="107604">MRSAAVLSTLVGLAASSHAEIIPGPAVSKIGIPFGIEARSPADFPLPTAAPDHDGIHVKMAGPPHKSCTDGIFCASHAPSAPILPRQGTQTRCKKSLGDCAATVTPAPKRSEADINTLEARAWETPCPYEFAGTTIDYTCTNKKEYKTYLREMKTLDQFSDLLDARAPAVTPAAKLPEADADALNEKSWKTPCPFTYNGVLVDNFCTKKKEYKTYLREMKTLDQFSDLLDARAPAVTPAAKLPEADADALNEKSWKTPCPFTYNGVLVDNFCTKKKEYKSYLEAVSLLSMMTKMYGSSASVAARAPAITPAPGPSEAGTNTLDARWFTASCPFERNGNVAWYPCKYPTNGKEYQEYKSFVGGIRSIEEGLQSSRLKSLGADFTVAVTLSGTGGSSVRTVKRPTQIPGPRSSNLPTHRPQEHSTQVSFPTTLSVPLEVDDEGHVSVIGQRPTGNRHHNSAAHPAASTVYSVRVSGAAGVSTILVRPSPNGVVAVPITSHGRVSTAFIAVPTSRHHHDHVPTYRLTSTRTNFVAVPTSKHHHDHHHAEHHSNTAPTFMPVLVSDHGHTSTAFYALPTSKHHHHDHHKSKHHSSTAPSFMPVLVSDHGHTSTAFVAVPTSKHQHHEHHKSKHHSSSTILVPVVIGSHRPVPTSDLHHQSGHHGTTTIPLHLSLSTPSQSCVPVPKIGNLPVSPRNDPVAFVDLPIYTSISKFNSKVPGAKSVFTNRQSRVDSPRHLLENFTMPKYDALVCSQMCTKLLGCRGFNVFVRRDPAMKLSPSCRNPPHYASAQCWLYDQPISMLNRSIASNFEGMAPFRFNHVYAASNGYDMPSTYPNWTGPGAVEGVYTFTQSSSPLLKQGGGQFIYQQTFAGDLDPAVCINTCDKINAGHRAQGFMDHMFNIKNDTHHGVKGRYRPCNFFNVFQTSEARGGSFTCSFWTLAPNNPPRLTQKIGGHKVESSLFYNRRYDDIGRFHQEDMIENAAHNITEN</sequence>
<name>A0ABR1YMA4_9PEZI</name>
<dbReference type="EMBL" id="JBBWRZ010000006">
    <property type="protein sequence ID" value="KAK8233570.1"/>
    <property type="molecule type" value="Genomic_DNA"/>
</dbReference>
<keyword evidence="2" id="KW-0732">Signal</keyword>
<gene>
    <name evidence="3" type="ORF">HDK90DRAFT_466608</name>
</gene>
<evidence type="ECO:0000313" key="3">
    <source>
        <dbReference type="EMBL" id="KAK8233570.1"/>
    </source>
</evidence>
<dbReference type="PANTHER" id="PTHR36578:SF1">
    <property type="entry name" value="APPLE DOMAIN-CONTAINING PROTEIN"/>
    <property type="match status" value="1"/>
</dbReference>
<feature type="chain" id="PRO_5046381147" evidence="2">
    <location>
        <begin position="20"/>
        <end position="984"/>
    </location>
</feature>
<protein>
    <submittedName>
        <fullName evidence="3">Uncharacterized protein</fullName>
    </submittedName>
</protein>
<comment type="caution">
    <text evidence="3">The sequence shown here is derived from an EMBL/GenBank/DDBJ whole genome shotgun (WGS) entry which is preliminary data.</text>
</comment>
<evidence type="ECO:0000256" key="2">
    <source>
        <dbReference type="SAM" id="SignalP"/>
    </source>
</evidence>
<keyword evidence="4" id="KW-1185">Reference proteome</keyword>
<evidence type="ECO:0000313" key="4">
    <source>
        <dbReference type="Proteomes" id="UP001492380"/>
    </source>
</evidence>
<feature type="region of interest" description="Disordered" evidence="1">
    <location>
        <begin position="393"/>
        <end position="426"/>
    </location>
</feature>